<protein>
    <recommendedName>
        <fullName evidence="3">Restriction system protein Mrr-like N-terminal domain-containing protein</fullName>
    </recommendedName>
</protein>
<dbReference type="AlphaFoldDB" id="A0A7Y9S098"/>
<organism evidence="1 2">
    <name type="scientific">Nocardioides daedukensis</name>
    <dbReference type="NCBI Taxonomy" id="634462"/>
    <lineage>
        <taxon>Bacteria</taxon>
        <taxon>Bacillati</taxon>
        <taxon>Actinomycetota</taxon>
        <taxon>Actinomycetes</taxon>
        <taxon>Propionibacteriales</taxon>
        <taxon>Nocardioidaceae</taxon>
        <taxon>Nocardioides</taxon>
    </lineage>
</organism>
<proteinExistence type="predicted"/>
<comment type="caution">
    <text evidence="1">The sequence shown here is derived from an EMBL/GenBank/DDBJ whole genome shotgun (WGS) entry which is preliminary data.</text>
</comment>
<evidence type="ECO:0008006" key="3">
    <source>
        <dbReference type="Google" id="ProtNLM"/>
    </source>
</evidence>
<accession>A0A7Y9S098</accession>
<dbReference type="RefSeq" id="WP_179501743.1">
    <property type="nucleotide sequence ID" value="NZ_JACCAA010000001.1"/>
</dbReference>
<name>A0A7Y9S098_9ACTN</name>
<gene>
    <name evidence="1" type="ORF">BJ980_001517</name>
</gene>
<evidence type="ECO:0000313" key="2">
    <source>
        <dbReference type="Proteomes" id="UP000540656"/>
    </source>
</evidence>
<reference evidence="1 2" key="1">
    <citation type="submission" date="2020-07" db="EMBL/GenBank/DDBJ databases">
        <title>Sequencing the genomes of 1000 actinobacteria strains.</title>
        <authorList>
            <person name="Klenk H.-P."/>
        </authorList>
    </citation>
    <scope>NUCLEOTIDE SEQUENCE [LARGE SCALE GENOMIC DNA]</scope>
    <source>
        <strain evidence="1 2">DSM 23819</strain>
    </source>
</reference>
<sequence length="91" mass="9880">MATRTAPRRWTPPEELAVAVVVVLTEAGGELSNADALAALEEMLGDRLTEGDREKSPTGELRWHLAARKARQSLIADGRMVKSKPGTWTLA</sequence>
<dbReference type="EMBL" id="JACCAA010000001">
    <property type="protein sequence ID" value="NYG58594.1"/>
    <property type="molecule type" value="Genomic_DNA"/>
</dbReference>
<keyword evidence="2" id="KW-1185">Reference proteome</keyword>
<dbReference type="Proteomes" id="UP000540656">
    <property type="component" value="Unassembled WGS sequence"/>
</dbReference>
<evidence type="ECO:0000313" key="1">
    <source>
        <dbReference type="EMBL" id="NYG58594.1"/>
    </source>
</evidence>